<dbReference type="InterPro" id="IPR011650">
    <property type="entry name" value="Peptidase_M20_dimer"/>
</dbReference>
<gene>
    <name evidence="4" type="primary">argE</name>
    <name evidence="4" type="ORF">ACFSCS_13725</name>
</gene>
<dbReference type="InterPro" id="IPR010169">
    <property type="entry name" value="AcOrn-deacetyl"/>
</dbReference>
<dbReference type="CDD" id="cd03894">
    <property type="entry name" value="M20_ArgE"/>
    <property type="match status" value="1"/>
</dbReference>
<dbReference type="EMBL" id="JBHUFZ010000032">
    <property type="protein sequence ID" value="MFD1891232.1"/>
    <property type="molecule type" value="Genomic_DNA"/>
</dbReference>
<evidence type="ECO:0000256" key="2">
    <source>
        <dbReference type="ARBA" id="ARBA00022801"/>
    </source>
</evidence>
<dbReference type="SUPFAM" id="SSF53187">
    <property type="entry name" value="Zn-dependent exopeptidases"/>
    <property type="match status" value="1"/>
</dbReference>
<evidence type="ECO:0000256" key="1">
    <source>
        <dbReference type="ARBA" id="ARBA00022723"/>
    </source>
</evidence>
<dbReference type="RefSeq" id="WP_343875485.1">
    <property type="nucleotide sequence ID" value="NZ_BAAAIX010000033.1"/>
</dbReference>
<dbReference type="NCBIfam" id="NF005710">
    <property type="entry name" value="PRK07522.1"/>
    <property type="match status" value="1"/>
</dbReference>
<evidence type="ECO:0000259" key="3">
    <source>
        <dbReference type="Pfam" id="PF07687"/>
    </source>
</evidence>
<dbReference type="GO" id="GO:0008777">
    <property type="term" value="F:acetylornithine deacetylase activity"/>
    <property type="evidence" value="ECO:0007669"/>
    <property type="project" value="UniProtKB-EC"/>
</dbReference>
<keyword evidence="1" id="KW-0479">Metal-binding</keyword>
<proteinExistence type="predicted"/>
<keyword evidence="5" id="KW-1185">Reference proteome</keyword>
<name>A0ABW4RY52_9ACTN</name>
<dbReference type="SUPFAM" id="SSF55031">
    <property type="entry name" value="Bacterial exopeptidase dimerisation domain"/>
    <property type="match status" value="1"/>
</dbReference>
<dbReference type="EC" id="3.5.1.16" evidence="4"/>
<dbReference type="NCBIfam" id="TIGR01892">
    <property type="entry name" value="AcOrn-deacetyl"/>
    <property type="match status" value="1"/>
</dbReference>
<dbReference type="PANTHER" id="PTHR43808:SF31">
    <property type="entry name" value="N-ACETYL-L-CITRULLINE DEACETYLASE"/>
    <property type="match status" value="1"/>
</dbReference>
<reference evidence="5" key="1">
    <citation type="journal article" date="2019" name="Int. J. Syst. Evol. Microbiol.">
        <title>The Global Catalogue of Microorganisms (GCM) 10K type strain sequencing project: providing services to taxonomists for standard genome sequencing and annotation.</title>
        <authorList>
            <consortium name="The Broad Institute Genomics Platform"/>
            <consortium name="The Broad Institute Genome Sequencing Center for Infectious Disease"/>
            <person name="Wu L."/>
            <person name="Ma J."/>
        </authorList>
    </citation>
    <scope>NUCLEOTIDE SEQUENCE [LARGE SCALE GENOMIC DNA]</scope>
    <source>
        <strain evidence="5">CAIM 431</strain>
    </source>
</reference>
<dbReference type="InterPro" id="IPR002933">
    <property type="entry name" value="Peptidase_M20"/>
</dbReference>
<evidence type="ECO:0000313" key="4">
    <source>
        <dbReference type="EMBL" id="MFD1891232.1"/>
    </source>
</evidence>
<dbReference type="InterPro" id="IPR036264">
    <property type="entry name" value="Bact_exopeptidase_dim_dom"/>
</dbReference>
<sequence>MNAPASLDWINRLISIDSTSRASNKPLIAALAEGFRDQGIEPVVFDAPDGRDKQGLVATVPAADGSTAGGVVISGHTDVVPVDGQQWSSDPFAPEVREGRLFGRGSSDMKSYIGVAMHILPQLVGAQLREPVHFAFSYDEELGCQGGDDIVEKIAELGLAPRAALVGEPTSMRVIRTHKSVNLFTITFTGVNAHSSLTAQGVNAIEYAAELVRYWRGVTDGWKADGPFEEGFPLTYSTGGVNQFTGGTAVNIVPGKAVVVLEFRAVAAVDPQQVLAGLQACCDDLRARMKQENQAADVELVVDAMVPALATGPDEYAVELAQKIGGIASDEKVTYGTEAGQFFAGGIPAVVCGPGDIAQAHTADEFVELSQIEACEAWFEALVRELEEGQR</sequence>
<feature type="domain" description="Peptidase M20 dimerisation" evidence="3">
    <location>
        <begin position="178"/>
        <end position="285"/>
    </location>
</feature>
<evidence type="ECO:0000313" key="5">
    <source>
        <dbReference type="Proteomes" id="UP001597326"/>
    </source>
</evidence>
<dbReference type="Pfam" id="PF01546">
    <property type="entry name" value="Peptidase_M20"/>
    <property type="match status" value="1"/>
</dbReference>
<dbReference type="Gene3D" id="3.40.630.10">
    <property type="entry name" value="Zn peptidases"/>
    <property type="match status" value="1"/>
</dbReference>
<protein>
    <submittedName>
        <fullName evidence="4">Acetylornithine deacetylase</fullName>
        <ecNumber evidence="4">3.5.1.16</ecNumber>
    </submittedName>
</protein>
<dbReference type="PANTHER" id="PTHR43808">
    <property type="entry name" value="ACETYLORNITHINE DEACETYLASE"/>
    <property type="match status" value="1"/>
</dbReference>
<keyword evidence="2 4" id="KW-0378">Hydrolase</keyword>
<dbReference type="InterPro" id="IPR050072">
    <property type="entry name" value="Peptidase_M20A"/>
</dbReference>
<dbReference type="Proteomes" id="UP001597326">
    <property type="component" value="Unassembled WGS sequence"/>
</dbReference>
<dbReference type="Gene3D" id="3.30.70.360">
    <property type="match status" value="1"/>
</dbReference>
<comment type="caution">
    <text evidence="4">The sequence shown here is derived from an EMBL/GenBank/DDBJ whole genome shotgun (WGS) entry which is preliminary data.</text>
</comment>
<organism evidence="4 5">
    <name type="scientific">Luteococcus peritonei</name>
    <dbReference type="NCBI Taxonomy" id="88874"/>
    <lineage>
        <taxon>Bacteria</taxon>
        <taxon>Bacillati</taxon>
        <taxon>Actinomycetota</taxon>
        <taxon>Actinomycetes</taxon>
        <taxon>Propionibacteriales</taxon>
        <taxon>Propionibacteriaceae</taxon>
        <taxon>Luteococcus</taxon>
    </lineage>
</organism>
<dbReference type="Pfam" id="PF07687">
    <property type="entry name" value="M20_dimer"/>
    <property type="match status" value="1"/>
</dbReference>
<accession>A0ABW4RY52</accession>